<keyword evidence="2 6" id="KW-0812">Transmembrane</keyword>
<dbReference type="EMBL" id="ASPP01010817">
    <property type="protein sequence ID" value="ETO22344.1"/>
    <property type="molecule type" value="Genomic_DNA"/>
</dbReference>
<dbReference type="InterPro" id="IPR043203">
    <property type="entry name" value="VGCC_Ca_Na"/>
</dbReference>
<keyword evidence="3 6" id="KW-1133">Transmembrane helix</keyword>
<evidence type="ECO:0000256" key="4">
    <source>
        <dbReference type="ARBA" id="ARBA00023136"/>
    </source>
</evidence>
<dbReference type="SUPFAM" id="SSF81324">
    <property type="entry name" value="Voltage-gated potassium channels"/>
    <property type="match status" value="1"/>
</dbReference>
<feature type="compositionally biased region" description="Polar residues" evidence="5">
    <location>
        <begin position="516"/>
        <end position="527"/>
    </location>
</feature>
<sequence>GYISDHWNKFDFVISVVGVVGLASGSTLRLNVFRLFRIARLLRLINKAQTLKILFWTLIESAPSLWNVGLLLLVIFFIYAIIGMNLFGGANIDPSIRRETNFDTFLSSFNLLYQVATQDNWTDLYACYLEAYYGTKQLYSVYLFFISFFIFGTAVLINLFIAVVLDSFQENKDSFAREEKLETIKVWRDLWLWFEPQGKGKLNASIFLSLLRLTPKPTGFSSQDPFEKLMLFTLQLKKMKRKKKRQSKSGQITVTPFEDHASMYPFTASSPRTTSKPSNQQSGSQKRNSFLLSRQLSAMIPMSVFAMSVHKDRQNRMLKVQREVSHKDMLLLLRRLKLLVHRNTNADADLPPDCEWYVKYEEALVCLCAAVVGPELHRDNDVVTAENMRIERWYAETYSCQSTLDTIIRGTYGKTQPLLSQKVSHTQENDAFPLPPASGHAYHHSIELMTLRETDGNDEMTDEELAQNVAKMSRFQGNVQPRLQSLPLPPLRYTESMDDSIGTDPSVSGGKDEPNDNQQNKNDSTTT</sequence>
<proteinExistence type="predicted"/>
<dbReference type="Pfam" id="PF00520">
    <property type="entry name" value="Ion_trans"/>
    <property type="match status" value="1"/>
</dbReference>
<dbReference type="AlphaFoldDB" id="X6N9B0"/>
<evidence type="ECO:0000313" key="9">
    <source>
        <dbReference type="Proteomes" id="UP000023152"/>
    </source>
</evidence>
<feature type="region of interest" description="Disordered" evidence="5">
    <location>
        <begin position="263"/>
        <end position="287"/>
    </location>
</feature>
<feature type="transmembrane region" description="Helical" evidence="6">
    <location>
        <begin position="53"/>
        <end position="82"/>
    </location>
</feature>
<feature type="non-terminal residue" evidence="8">
    <location>
        <position position="1"/>
    </location>
</feature>
<dbReference type="Gene3D" id="1.10.287.70">
    <property type="match status" value="1"/>
</dbReference>
<keyword evidence="4 6" id="KW-0472">Membrane</keyword>
<feature type="domain" description="Ion transport" evidence="7">
    <location>
        <begin position="2"/>
        <end position="172"/>
    </location>
</feature>
<evidence type="ECO:0000256" key="6">
    <source>
        <dbReference type="SAM" id="Phobius"/>
    </source>
</evidence>
<protein>
    <submittedName>
        <fullName evidence="8">Voltage-gated cation channel</fullName>
    </submittedName>
</protein>
<comment type="subcellular location">
    <subcellularLocation>
        <location evidence="1">Membrane</location>
        <topology evidence="1">Multi-pass membrane protein</topology>
    </subcellularLocation>
</comment>
<evidence type="ECO:0000256" key="1">
    <source>
        <dbReference type="ARBA" id="ARBA00004141"/>
    </source>
</evidence>
<feature type="region of interest" description="Disordered" evidence="5">
    <location>
        <begin position="476"/>
        <end position="527"/>
    </location>
</feature>
<gene>
    <name evidence="8" type="ORF">RFI_14856</name>
</gene>
<dbReference type="OrthoDB" id="10069766at2759"/>
<evidence type="ECO:0000259" key="7">
    <source>
        <dbReference type="Pfam" id="PF00520"/>
    </source>
</evidence>
<feature type="transmembrane region" description="Helical" evidence="6">
    <location>
        <begin position="141"/>
        <end position="165"/>
    </location>
</feature>
<feature type="transmembrane region" description="Helical" evidence="6">
    <location>
        <begin position="12"/>
        <end position="32"/>
    </location>
</feature>
<reference evidence="8 9" key="1">
    <citation type="journal article" date="2013" name="Curr. Biol.">
        <title>The Genome of the Foraminiferan Reticulomyxa filosa.</title>
        <authorList>
            <person name="Glockner G."/>
            <person name="Hulsmann N."/>
            <person name="Schleicher M."/>
            <person name="Noegel A.A."/>
            <person name="Eichinger L."/>
            <person name="Gallinger C."/>
            <person name="Pawlowski J."/>
            <person name="Sierra R."/>
            <person name="Euteneuer U."/>
            <person name="Pillet L."/>
            <person name="Moustafa A."/>
            <person name="Platzer M."/>
            <person name="Groth M."/>
            <person name="Szafranski K."/>
            <person name="Schliwa M."/>
        </authorList>
    </citation>
    <scope>NUCLEOTIDE SEQUENCE [LARGE SCALE GENOMIC DNA]</scope>
</reference>
<dbReference type="InterPro" id="IPR027359">
    <property type="entry name" value="Volt_channel_dom_sf"/>
</dbReference>
<dbReference type="PANTHER" id="PTHR10037">
    <property type="entry name" value="VOLTAGE-GATED CATION CHANNEL CALCIUM AND SODIUM"/>
    <property type="match status" value="1"/>
</dbReference>
<evidence type="ECO:0000256" key="3">
    <source>
        <dbReference type="ARBA" id="ARBA00022989"/>
    </source>
</evidence>
<dbReference type="Proteomes" id="UP000023152">
    <property type="component" value="Unassembled WGS sequence"/>
</dbReference>
<dbReference type="PANTHER" id="PTHR10037:SF62">
    <property type="entry name" value="SODIUM CHANNEL PROTEIN 60E"/>
    <property type="match status" value="1"/>
</dbReference>
<evidence type="ECO:0000256" key="2">
    <source>
        <dbReference type="ARBA" id="ARBA00022692"/>
    </source>
</evidence>
<evidence type="ECO:0000256" key="5">
    <source>
        <dbReference type="SAM" id="MobiDB-lite"/>
    </source>
</evidence>
<organism evidence="8 9">
    <name type="scientific">Reticulomyxa filosa</name>
    <dbReference type="NCBI Taxonomy" id="46433"/>
    <lineage>
        <taxon>Eukaryota</taxon>
        <taxon>Sar</taxon>
        <taxon>Rhizaria</taxon>
        <taxon>Retaria</taxon>
        <taxon>Foraminifera</taxon>
        <taxon>Monothalamids</taxon>
        <taxon>Reticulomyxidae</taxon>
        <taxon>Reticulomyxa</taxon>
    </lineage>
</organism>
<comment type="caution">
    <text evidence="8">The sequence shown here is derived from an EMBL/GenBank/DDBJ whole genome shotgun (WGS) entry which is preliminary data.</text>
</comment>
<dbReference type="GO" id="GO:0001518">
    <property type="term" value="C:voltage-gated sodium channel complex"/>
    <property type="evidence" value="ECO:0007669"/>
    <property type="project" value="TreeGrafter"/>
</dbReference>
<name>X6N9B0_RETFI</name>
<dbReference type="Gene3D" id="1.20.120.350">
    <property type="entry name" value="Voltage-gated potassium channels. Chain C"/>
    <property type="match status" value="1"/>
</dbReference>
<feature type="compositionally biased region" description="Polar residues" evidence="5">
    <location>
        <begin position="267"/>
        <end position="287"/>
    </location>
</feature>
<evidence type="ECO:0000313" key="8">
    <source>
        <dbReference type="EMBL" id="ETO22344.1"/>
    </source>
</evidence>
<dbReference type="InterPro" id="IPR005821">
    <property type="entry name" value="Ion_trans_dom"/>
</dbReference>
<accession>X6N9B0</accession>
<dbReference type="GO" id="GO:0005248">
    <property type="term" value="F:voltage-gated sodium channel activity"/>
    <property type="evidence" value="ECO:0007669"/>
    <property type="project" value="TreeGrafter"/>
</dbReference>
<keyword evidence="9" id="KW-1185">Reference proteome</keyword>